<proteinExistence type="predicted"/>
<protein>
    <submittedName>
        <fullName evidence="1">Uncharacterized protein</fullName>
    </submittedName>
</protein>
<comment type="caution">
    <text evidence="1">The sequence shown here is derived from an EMBL/GenBank/DDBJ whole genome shotgun (WGS) entry which is preliminary data.</text>
</comment>
<name>A0ABS4AJR7_9PROT</name>
<accession>A0ABS4AJR7</accession>
<dbReference type="EMBL" id="JAGIZB010000030">
    <property type="protein sequence ID" value="MBP0447284.1"/>
    <property type="molecule type" value="Genomic_DNA"/>
</dbReference>
<evidence type="ECO:0000313" key="1">
    <source>
        <dbReference type="EMBL" id="MBP0447284.1"/>
    </source>
</evidence>
<evidence type="ECO:0000313" key="2">
    <source>
        <dbReference type="Proteomes" id="UP000681594"/>
    </source>
</evidence>
<reference evidence="1 2" key="1">
    <citation type="submission" date="2021-03" db="EMBL/GenBank/DDBJ databases">
        <authorList>
            <person name="So Y."/>
        </authorList>
    </citation>
    <scope>NUCLEOTIDE SEQUENCE [LARGE SCALE GENOMIC DNA]</scope>
    <source>
        <strain evidence="1 2">SSH11</strain>
    </source>
</reference>
<sequence>MDEHDLRWAIHDACQAIYIATSRGVSQVEIKQLIARLECLDEQAFRREMKFHALRPCGEGSKPGSVLGDGLSGRVPG</sequence>
<dbReference type="RefSeq" id="WP_209381555.1">
    <property type="nucleotide sequence ID" value="NZ_JAGIZB010000030.1"/>
</dbReference>
<dbReference type="Proteomes" id="UP000681594">
    <property type="component" value="Unassembled WGS sequence"/>
</dbReference>
<gene>
    <name evidence="1" type="ORF">J8J14_21155</name>
</gene>
<organism evidence="1 2">
    <name type="scientific">Pararoseomonas baculiformis</name>
    <dbReference type="NCBI Taxonomy" id="2820812"/>
    <lineage>
        <taxon>Bacteria</taxon>
        <taxon>Pseudomonadati</taxon>
        <taxon>Pseudomonadota</taxon>
        <taxon>Alphaproteobacteria</taxon>
        <taxon>Acetobacterales</taxon>
        <taxon>Acetobacteraceae</taxon>
        <taxon>Pararoseomonas</taxon>
    </lineage>
</organism>
<keyword evidence="2" id="KW-1185">Reference proteome</keyword>